<keyword evidence="1" id="KW-0732">Signal</keyword>
<dbReference type="Proteomes" id="UP001196413">
    <property type="component" value="Unassembled WGS sequence"/>
</dbReference>
<comment type="caution">
    <text evidence="2">The sequence shown here is derived from an EMBL/GenBank/DDBJ whole genome shotgun (WGS) entry which is preliminary data.</text>
</comment>
<protein>
    <submittedName>
        <fullName evidence="2">Uncharacterized protein</fullName>
    </submittedName>
</protein>
<reference evidence="2" key="1">
    <citation type="submission" date="2021-06" db="EMBL/GenBank/DDBJ databases">
        <title>Parelaphostrongylus tenuis whole genome reference sequence.</title>
        <authorList>
            <person name="Garwood T.J."/>
            <person name="Larsen P.A."/>
            <person name="Fountain-Jones N.M."/>
            <person name="Garbe J.R."/>
            <person name="Macchietto M.G."/>
            <person name="Kania S.A."/>
            <person name="Gerhold R.W."/>
            <person name="Richards J.E."/>
            <person name="Wolf T.M."/>
        </authorList>
    </citation>
    <scope>NUCLEOTIDE SEQUENCE</scope>
    <source>
        <strain evidence="2">MNPRO001-30</strain>
        <tissue evidence="2">Meninges</tissue>
    </source>
</reference>
<evidence type="ECO:0000313" key="3">
    <source>
        <dbReference type="Proteomes" id="UP001196413"/>
    </source>
</evidence>
<dbReference type="EMBL" id="JAHQIW010004911">
    <property type="protein sequence ID" value="KAJ1364276.1"/>
    <property type="molecule type" value="Genomic_DNA"/>
</dbReference>
<proteinExistence type="predicted"/>
<feature type="chain" id="PRO_5042215670" evidence="1">
    <location>
        <begin position="29"/>
        <end position="158"/>
    </location>
</feature>
<dbReference type="AlphaFoldDB" id="A0AAD5N9X2"/>
<accession>A0AAD5N9X2</accession>
<feature type="signal peptide" evidence="1">
    <location>
        <begin position="1"/>
        <end position="28"/>
    </location>
</feature>
<name>A0AAD5N9X2_PARTN</name>
<sequence length="158" mass="17147">MNIFTNKAGPLRGLSMILLLVSISTVFGCGVIPGGQTSIRTFTASGPRNLSVIAVYTDNNLIPTQIPGIATSKAAVQAFVQRFAMQTVFDVPEIEGRRALLPDFVMSNILGQLHVNTAYEPLLCKKFLPPEQNRKSPIVDIHLADFNPSNKGHSKAEL</sequence>
<evidence type="ECO:0000256" key="1">
    <source>
        <dbReference type="SAM" id="SignalP"/>
    </source>
</evidence>
<gene>
    <name evidence="2" type="ORF">KIN20_024335</name>
</gene>
<keyword evidence="3" id="KW-1185">Reference proteome</keyword>
<dbReference type="PROSITE" id="PS51257">
    <property type="entry name" value="PROKAR_LIPOPROTEIN"/>
    <property type="match status" value="1"/>
</dbReference>
<organism evidence="2 3">
    <name type="scientific">Parelaphostrongylus tenuis</name>
    <name type="common">Meningeal worm</name>
    <dbReference type="NCBI Taxonomy" id="148309"/>
    <lineage>
        <taxon>Eukaryota</taxon>
        <taxon>Metazoa</taxon>
        <taxon>Ecdysozoa</taxon>
        <taxon>Nematoda</taxon>
        <taxon>Chromadorea</taxon>
        <taxon>Rhabditida</taxon>
        <taxon>Rhabditina</taxon>
        <taxon>Rhabditomorpha</taxon>
        <taxon>Strongyloidea</taxon>
        <taxon>Metastrongylidae</taxon>
        <taxon>Parelaphostrongylus</taxon>
    </lineage>
</organism>
<evidence type="ECO:0000313" key="2">
    <source>
        <dbReference type="EMBL" id="KAJ1364276.1"/>
    </source>
</evidence>